<dbReference type="EMBL" id="GU354326">
    <property type="protein sequence ID" value="ADA83414.1"/>
    <property type="molecule type" value="Genomic_DNA"/>
</dbReference>
<accession>B4YEK7</accession>
<dbReference type="EMBL" id="EU499381">
    <property type="protein sequence ID" value="ACF94825.1"/>
    <property type="molecule type" value="Genomic_DNA"/>
</dbReference>
<sequence length="66" mass="7279">MEQGYGLRTGCSNAGRCTTVCRPREVLGPRGFIQCCADSTRRTRTFLRVSDFSIPTYSSNGSPSRN</sequence>
<proteinExistence type="predicted"/>
<gene>
    <name evidence="1" type="ORF">MDV080.5</name>
</gene>
<protein>
    <submittedName>
        <fullName evidence="1">Uncharacterized protein</fullName>
    </submittedName>
</protein>
<dbReference type="Proteomes" id="UP000134498">
    <property type="component" value="Genome"/>
</dbReference>
<organism evidence="1 3">
    <name type="scientific">Gallid alphaherpesvirus 2</name>
    <dbReference type="NCBI Taxonomy" id="10390"/>
    <lineage>
        <taxon>Viruses</taxon>
        <taxon>Duplodnaviria</taxon>
        <taxon>Heunggongvirae</taxon>
        <taxon>Peploviricota</taxon>
        <taxon>Herviviricetes</taxon>
        <taxon>Herpesvirales</taxon>
        <taxon>Orthoherpesviridae</taxon>
        <taxon>Alphaherpesvirinae</taxon>
        <taxon>Mardivirus</taxon>
        <taxon>Mardivirus gallidalpha2</taxon>
    </lineage>
</organism>
<name>B4YEK7_9ALPH</name>
<evidence type="ECO:0000313" key="1">
    <source>
        <dbReference type="EMBL" id="ACF94825.1"/>
    </source>
</evidence>
<evidence type="ECO:0000313" key="2">
    <source>
        <dbReference type="EMBL" id="ADA83414.1"/>
    </source>
</evidence>
<reference evidence="1 3" key="1">
    <citation type="journal article" date="2007" name="Arch. Virol.">
        <title>Sequence determination of variable regions within the genomes of gallid herpesvirus-2 pathotypes.</title>
        <authorList>
            <person name="Spatz S.J."/>
            <person name="Silva R.F."/>
        </authorList>
    </citation>
    <scope>NUCLEOTIDE SEQUENCE [LARGE SCALE GENOMIC DNA]</scope>
    <source>
        <strain evidence="1">CU-2</strain>
    </source>
</reference>
<reference evidence="1 3" key="2">
    <citation type="journal article" date="2008" name="Virus Genes">
        <title>Sequence determination of a mildly virulent strain (CU-2) of Gallid herpesvirus type 2 using 454 pyrosequencing.</title>
        <authorList>
            <person name="Spatz S.J."/>
            <person name="Rue C.A."/>
        </authorList>
    </citation>
    <scope>NUCLEOTIDE SEQUENCE [LARGE SCALE GENOMIC DNA]</scope>
    <source>
        <strain evidence="1">CU-2</strain>
    </source>
</reference>
<reference evidence="2" key="3">
    <citation type="submission" date="2009-12" db="EMBL/GenBank/DDBJ databases">
        <title>MDV China vaccine strain 814.</title>
        <authorList>
            <person name="Zhang F."/>
            <person name="Liu C."/>
            <person name="Zhang Y."/>
            <person name="Liu A."/>
            <person name="Yan F."/>
        </authorList>
    </citation>
    <scope>NUCLEOTIDE SEQUENCE</scope>
    <source>
        <strain evidence="2">814</strain>
    </source>
</reference>
<evidence type="ECO:0000313" key="3">
    <source>
        <dbReference type="Proteomes" id="UP000134498"/>
    </source>
</evidence>